<evidence type="ECO:0000256" key="8">
    <source>
        <dbReference type="ARBA" id="ARBA00023136"/>
    </source>
</evidence>
<dbReference type="Proteomes" id="UP000324832">
    <property type="component" value="Unassembled WGS sequence"/>
</dbReference>
<feature type="transmembrane region" description="Helical" evidence="10">
    <location>
        <begin position="231"/>
        <end position="251"/>
    </location>
</feature>
<evidence type="ECO:0000256" key="2">
    <source>
        <dbReference type="ARBA" id="ARBA00022516"/>
    </source>
</evidence>
<evidence type="ECO:0000256" key="5">
    <source>
        <dbReference type="ARBA" id="ARBA00022832"/>
    </source>
</evidence>
<dbReference type="GO" id="GO:0019367">
    <property type="term" value="P:fatty acid elongation, saturated fatty acid"/>
    <property type="evidence" value="ECO:0007669"/>
    <property type="project" value="TreeGrafter"/>
</dbReference>
<name>A0A5E4Q272_9NEOP</name>
<evidence type="ECO:0000256" key="6">
    <source>
        <dbReference type="ARBA" id="ARBA00022989"/>
    </source>
</evidence>
<dbReference type="Pfam" id="PF01151">
    <property type="entry name" value="ELO"/>
    <property type="match status" value="1"/>
</dbReference>
<feature type="transmembrane region" description="Helical" evidence="10">
    <location>
        <begin position="163"/>
        <end position="181"/>
    </location>
</feature>
<dbReference type="EMBL" id="FZQP02001271">
    <property type="protein sequence ID" value="VVC92322.1"/>
    <property type="molecule type" value="Genomic_DNA"/>
</dbReference>
<comment type="similarity">
    <text evidence="10">Belongs to the ELO family.</text>
</comment>
<evidence type="ECO:0000256" key="7">
    <source>
        <dbReference type="ARBA" id="ARBA00023098"/>
    </source>
</evidence>
<keyword evidence="9 10" id="KW-0275">Fatty acid biosynthesis</keyword>
<dbReference type="AlphaFoldDB" id="A0A5E4Q272"/>
<dbReference type="GO" id="GO:0034626">
    <property type="term" value="P:fatty acid elongation, polyunsaturated fatty acid"/>
    <property type="evidence" value="ECO:0007669"/>
    <property type="project" value="TreeGrafter"/>
</dbReference>
<evidence type="ECO:0000256" key="1">
    <source>
        <dbReference type="ARBA" id="ARBA00004141"/>
    </source>
</evidence>
<keyword evidence="6 10" id="KW-1133">Transmembrane helix</keyword>
<dbReference type="GO" id="GO:0034625">
    <property type="term" value="P:fatty acid elongation, monounsaturated fatty acid"/>
    <property type="evidence" value="ECO:0007669"/>
    <property type="project" value="TreeGrafter"/>
</dbReference>
<comment type="subcellular location">
    <subcellularLocation>
        <location evidence="1">Membrane</location>
        <topology evidence="1">Multi-pass membrane protein</topology>
    </subcellularLocation>
</comment>
<keyword evidence="7 10" id="KW-0443">Lipid metabolism</keyword>
<dbReference type="GO" id="GO:0042761">
    <property type="term" value="P:very long-chain fatty acid biosynthetic process"/>
    <property type="evidence" value="ECO:0007669"/>
    <property type="project" value="TreeGrafter"/>
</dbReference>
<evidence type="ECO:0000256" key="4">
    <source>
        <dbReference type="ARBA" id="ARBA00022692"/>
    </source>
</evidence>
<evidence type="ECO:0000256" key="10">
    <source>
        <dbReference type="RuleBase" id="RU361115"/>
    </source>
</evidence>
<keyword evidence="2 10" id="KW-0444">Lipid biosynthesis</keyword>
<keyword evidence="12" id="KW-1185">Reference proteome</keyword>
<dbReference type="GO" id="GO:0005789">
    <property type="term" value="C:endoplasmic reticulum membrane"/>
    <property type="evidence" value="ECO:0007669"/>
    <property type="project" value="TreeGrafter"/>
</dbReference>
<dbReference type="PANTHER" id="PTHR11157">
    <property type="entry name" value="FATTY ACID ACYL TRANSFERASE-RELATED"/>
    <property type="match status" value="1"/>
</dbReference>
<evidence type="ECO:0000313" key="11">
    <source>
        <dbReference type="EMBL" id="VVC92322.1"/>
    </source>
</evidence>
<organism evidence="11 12">
    <name type="scientific">Leptidea sinapis</name>
    <dbReference type="NCBI Taxonomy" id="189913"/>
    <lineage>
        <taxon>Eukaryota</taxon>
        <taxon>Metazoa</taxon>
        <taxon>Ecdysozoa</taxon>
        <taxon>Arthropoda</taxon>
        <taxon>Hexapoda</taxon>
        <taxon>Insecta</taxon>
        <taxon>Pterygota</taxon>
        <taxon>Neoptera</taxon>
        <taxon>Endopterygota</taxon>
        <taxon>Lepidoptera</taxon>
        <taxon>Glossata</taxon>
        <taxon>Ditrysia</taxon>
        <taxon>Papilionoidea</taxon>
        <taxon>Pieridae</taxon>
        <taxon>Dismorphiinae</taxon>
        <taxon>Leptidea</taxon>
    </lineage>
</organism>
<keyword evidence="5 10" id="KW-0276">Fatty acid metabolism</keyword>
<reference evidence="11 12" key="1">
    <citation type="submission" date="2017-07" db="EMBL/GenBank/DDBJ databases">
        <authorList>
            <person name="Talla V."/>
            <person name="Backstrom N."/>
        </authorList>
    </citation>
    <scope>NUCLEOTIDE SEQUENCE [LARGE SCALE GENOMIC DNA]</scope>
</reference>
<dbReference type="EC" id="2.3.1.199" evidence="10"/>
<evidence type="ECO:0000256" key="3">
    <source>
        <dbReference type="ARBA" id="ARBA00022679"/>
    </source>
</evidence>
<dbReference type="PANTHER" id="PTHR11157:SF103">
    <property type="entry name" value="ELONGATION OF VERY LONG CHAIN FATTY ACIDS PROTEIN"/>
    <property type="match status" value="1"/>
</dbReference>
<evidence type="ECO:0000256" key="9">
    <source>
        <dbReference type="ARBA" id="ARBA00023160"/>
    </source>
</evidence>
<feature type="transmembrane region" description="Helical" evidence="10">
    <location>
        <begin position="33"/>
        <end position="53"/>
    </location>
</feature>
<feature type="transmembrane region" description="Helical" evidence="10">
    <location>
        <begin position="65"/>
        <end position="85"/>
    </location>
</feature>
<dbReference type="GO" id="GO:0030148">
    <property type="term" value="P:sphingolipid biosynthetic process"/>
    <property type="evidence" value="ECO:0007669"/>
    <property type="project" value="TreeGrafter"/>
</dbReference>
<dbReference type="InterPro" id="IPR002076">
    <property type="entry name" value="ELO_fam"/>
</dbReference>
<keyword evidence="8 10" id="KW-0472">Membrane</keyword>
<comment type="caution">
    <text evidence="10">Lacks conserved residue(s) required for the propagation of feature annotation.</text>
</comment>
<accession>A0A5E4Q272</accession>
<evidence type="ECO:0000313" key="12">
    <source>
        <dbReference type="Proteomes" id="UP000324832"/>
    </source>
</evidence>
<dbReference type="GO" id="GO:0009922">
    <property type="term" value="F:fatty acid elongase activity"/>
    <property type="evidence" value="ECO:0007669"/>
    <property type="project" value="UniProtKB-EC"/>
</dbReference>
<keyword evidence="3 10" id="KW-0808">Transferase</keyword>
<sequence>MDTKFETIIEERDNLKEILRDPLATWSFGETSLGLFCVLFVYLDLVLKILPAYMKDREPYKLKRLLTLYNAFQVAFSGYVVLLYAKYIYQHGIITTRCPKGDDLKAVISDIKPYFIAKHIDLLDTVFFILRKKTDQVSFLHIYHHSAMVAWTWYHYLYHPCDHFVVVGLINSLVHVALYAYYGLSSLGPEYSKYTWWKKHLTKVQLIQFMLVISNLYYQQKLTPCPIPAEFHYFCTFLIASFFCLFLNFYFRRYGNRKILEKINPESSLHTS</sequence>
<gene>
    <name evidence="11" type="ORF">LSINAPIS_LOCUS4800</name>
</gene>
<proteinExistence type="inferred from homology"/>
<protein>
    <recommendedName>
        <fullName evidence="10">Elongation of very long chain fatty acids protein</fullName>
        <ecNumber evidence="10">2.3.1.199</ecNumber>
    </recommendedName>
    <alternativeName>
        <fullName evidence="10">Very-long-chain 3-oxoacyl-CoA synthase</fullName>
    </alternativeName>
</protein>
<keyword evidence="4 10" id="KW-0812">Transmembrane</keyword>
<comment type="catalytic activity">
    <reaction evidence="10">
        <text>a very-long-chain acyl-CoA + malonyl-CoA + H(+) = a very-long-chain 3-oxoacyl-CoA + CO2 + CoA</text>
        <dbReference type="Rhea" id="RHEA:32727"/>
        <dbReference type="ChEBI" id="CHEBI:15378"/>
        <dbReference type="ChEBI" id="CHEBI:16526"/>
        <dbReference type="ChEBI" id="CHEBI:57287"/>
        <dbReference type="ChEBI" id="CHEBI:57384"/>
        <dbReference type="ChEBI" id="CHEBI:90725"/>
        <dbReference type="ChEBI" id="CHEBI:90736"/>
        <dbReference type="EC" id="2.3.1.199"/>
    </reaction>
</comment>